<proteinExistence type="inferred from homology"/>
<accession>A0A9W8AP12</accession>
<dbReference type="PANTHER" id="PTHR12832:SF11">
    <property type="entry name" value="LD23868P"/>
    <property type="match status" value="1"/>
</dbReference>
<keyword evidence="4" id="KW-1185">Reference proteome</keyword>
<comment type="caution">
    <text evidence="3">The sequence shown here is derived from an EMBL/GenBank/DDBJ whole genome shotgun (WGS) entry which is preliminary data.</text>
</comment>
<name>A0A9W8AP12_9FUNG</name>
<evidence type="ECO:0000256" key="2">
    <source>
        <dbReference type="SAM" id="MobiDB-lite"/>
    </source>
</evidence>
<feature type="compositionally biased region" description="Polar residues" evidence="2">
    <location>
        <begin position="207"/>
        <end position="216"/>
    </location>
</feature>
<dbReference type="Proteomes" id="UP001150925">
    <property type="component" value="Unassembled WGS sequence"/>
</dbReference>
<sequence length="1048" mass="117569">MSDSPPPSPSKGNSVCTAYIIDNAALKLASKKPRHLAVRWQQRQGNRSHAECTRTAEPTRAQRNRQAFVEARRAKAEEALCRVAQVRARKADRDYQQALQCQTTLAENLRDAQAKRLQLLQTQAQQCGNVVRHAKTVASQQAVRQLAQATARRERMEARLQHGAMRRQRLLRLPSLLKNSPRTDSEGTPSGDSEGSGGESDTGFGRVSTQGGNVKGQSHRSLLRVRTGSTLHVLHAVLKIQRLFRRRQLTRAYTAFAKFDVNTNRLRSEGSEWAMEAILSSSAIQAADQLIHAVLYSIPLAEGEETVAAVGTPPRDPALSQVIQRARGYKNSGRFVLMGTILSIFPQEIMSSTDRPEDRLLASLAEAMVQSLEALGQQLHIPGASHDWYPAATTFIYRWDNFYRNFLTWKRQDTRNMLDTLISHYIELDRLWHSVSVDASARSTWKPPILEQREAIRVEIQRFGGQAALDKLQEALQTARNDYPGPVSSPTQPEDQSGMFDTVFSGRVSQSDETTSASLEDMTTVDDDIVSGWETHPRTGSSASSVSPGLPASVMDYIQTEQLAHEIVVNPFYEIGASKADKMLGVVRSITQRAYFDRLRELFASAKEERSDESVLTLVQCILDLLNDYHQLLLPLCGSTRDQVEAHLDVALVENQLRQPGGLNMFDFGSYFDGLLNLLAKLCAPVRDSEIQAIRQLGEPFAQAQRILALLQAMRLDHLNYHIRKLRPLLQTHAVTYERSRFARALANGQLTLDGTRRWLARAIPKSDDNTSPTLIVGQSRFLQWYYDAVTSLVFSTRAIQTDQCPETLLLDLERLYSIQNELQALTIVAALLILTKNLASPTSRQHWLREPILNVSSGTQDNLPEPSPVHPLTSLKDRLLTLLRHEDTNVEHLVVELKRFLEPCQDHPLSGEGQATVVSPPSPAIALGVVGKDVVRTMVRKTLSYRDPVYNILSRHLQSLLKTWLLFPGHYAKPWGSGPYSVTSANQQTSSSGSRSLTVADVQLLRSYGLEVVEQEMRTAFSRIRALFEHNRKVYSKYYDEIFRELI</sequence>
<reference evidence="3" key="1">
    <citation type="submission" date="2022-07" db="EMBL/GenBank/DDBJ databases">
        <title>Phylogenomic reconstructions and comparative analyses of Kickxellomycotina fungi.</title>
        <authorList>
            <person name="Reynolds N.K."/>
            <person name="Stajich J.E."/>
            <person name="Barry K."/>
            <person name="Grigoriev I.V."/>
            <person name="Crous P."/>
            <person name="Smith M.E."/>
        </authorList>
    </citation>
    <scope>NUCLEOTIDE SEQUENCE</scope>
    <source>
        <strain evidence="3">RSA 1196</strain>
    </source>
</reference>
<comment type="similarity">
    <text evidence="1">Belongs to the TCP11 family.</text>
</comment>
<evidence type="ECO:0000256" key="1">
    <source>
        <dbReference type="ARBA" id="ARBA00010954"/>
    </source>
</evidence>
<gene>
    <name evidence="3" type="ORF">IWQ62_003623</name>
</gene>
<dbReference type="OrthoDB" id="276323at2759"/>
<dbReference type="PANTHER" id="PTHR12832">
    <property type="entry name" value="TESTIS-SPECIFIC PROTEIN PBS13 T-COMPLEX 11"/>
    <property type="match status" value="1"/>
</dbReference>
<dbReference type="Pfam" id="PF05794">
    <property type="entry name" value="Tcp11"/>
    <property type="match status" value="1"/>
</dbReference>
<dbReference type="EMBL" id="JANBPY010001009">
    <property type="protein sequence ID" value="KAJ1962150.1"/>
    <property type="molecule type" value="Genomic_DNA"/>
</dbReference>
<dbReference type="AlphaFoldDB" id="A0A9W8AP12"/>
<organism evidence="3 4">
    <name type="scientific">Dispira parvispora</name>
    <dbReference type="NCBI Taxonomy" id="1520584"/>
    <lineage>
        <taxon>Eukaryota</taxon>
        <taxon>Fungi</taxon>
        <taxon>Fungi incertae sedis</taxon>
        <taxon>Zoopagomycota</taxon>
        <taxon>Kickxellomycotina</taxon>
        <taxon>Dimargaritomycetes</taxon>
        <taxon>Dimargaritales</taxon>
        <taxon>Dimargaritaceae</taxon>
        <taxon>Dispira</taxon>
    </lineage>
</organism>
<feature type="region of interest" description="Disordered" evidence="2">
    <location>
        <begin position="170"/>
        <end position="221"/>
    </location>
</feature>
<dbReference type="GO" id="GO:0010737">
    <property type="term" value="P:protein kinase A signaling"/>
    <property type="evidence" value="ECO:0007669"/>
    <property type="project" value="TreeGrafter"/>
</dbReference>
<evidence type="ECO:0000313" key="3">
    <source>
        <dbReference type="EMBL" id="KAJ1962150.1"/>
    </source>
</evidence>
<feature type="compositionally biased region" description="Low complexity" evidence="2">
    <location>
        <begin position="171"/>
        <end position="193"/>
    </location>
</feature>
<protein>
    <submittedName>
        <fullName evidence="3">Uncharacterized protein</fullName>
    </submittedName>
</protein>
<dbReference type="InterPro" id="IPR008862">
    <property type="entry name" value="Tcp11"/>
</dbReference>
<evidence type="ECO:0000313" key="4">
    <source>
        <dbReference type="Proteomes" id="UP001150925"/>
    </source>
</evidence>
<feature type="region of interest" description="Disordered" evidence="2">
    <location>
        <begin position="42"/>
        <end position="61"/>
    </location>
</feature>